<accession>A0A067SK48</accession>
<keyword evidence="2" id="KW-1185">Reference proteome</keyword>
<gene>
    <name evidence="1" type="ORF">GALMADRAFT_883866</name>
</gene>
<dbReference type="HOGENOM" id="CLU_1023256_0_0_1"/>
<dbReference type="Proteomes" id="UP000027222">
    <property type="component" value="Unassembled WGS sequence"/>
</dbReference>
<evidence type="ECO:0000313" key="2">
    <source>
        <dbReference type="Proteomes" id="UP000027222"/>
    </source>
</evidence>
<dbReference type="EMBL" id="KL142397">
    <property type="protein sequence ID" value="KDR70377.1"/>
    <property type="molecule type" value="Genomic_DNA"/>
</dbReference>
<evidence type="ECO:0000313" key="1">
    <source>
        <dbReference type="EMBL" id="KDR70377.1"/>
    </source>
</evidence>
<proteinExistence type="predicted"/>
<dbReference type="AlphaFoldDB" id="A0A067SK48"/>
<organism evidence="1 2">
    <name type="scientific">Galerina marginata (strain CBS 339.88)</name>
    <dbReference type="NCBI Taxonomy" id="685588"/>
    <lineage>
        <taxon>Eukaryota</taxon>
        <taxon>Fungi</taxon>
        <taxon>Dikarya</taxon>
        <taxon>Basidiomycota</taxon>
        <taxon>Agaricomycotina</taxon>
        <taxon>Agaricomycetes</taxon>
        <taxon>Agaricomycetidae</taxon>
        <taxon>Agaricales</taxon>
        <taxon>Agaricineae</taxon>
        <taxon>Strophariaceae</taxon>
        <taxon>Galerina</taxon>
    </lineage>
</organism>
<name>A0A067SK48_GALM3</name>
<sequence length="272" mass="30614">MRLQLFVVLELVDSGGSRQCSTEGSMHYRASGVCPCWHLDIRLKLRYVYRTFRVRTNAGCGLLLRLSTWRACILQHQYVDNFCVIISQLAYFVNVDQADEFMEWDEPVNANGPPTSSLPQRTQARRRKHGASVENLTAWGRSQDGRTAHIYVLSNPCRPQLPVVRGVDLQGECTPYPPQSLVRRSYHIYSIFTILNVSPLHLIHFIVSSSVELIMPEMDPTIPAKPIPLEELTALKIAPLPTKLVLKVGALTYQASVSNHGETIIYPCGDAR</sequence>
<protein>
    <submittedName>
        <fullName evidence="1">Uncharacterized protein</fullName>
    </submittedName>
</protein>
<reference evidence="2" key="1">
    <citation type="journal article" date="2014" name="Proc. Natl. Acad. Sci. U.S.A.">
        <title>Extensive sampling of basidiomycete genomes demonstrates inadequacy of the white-rot/brown-rot paradigm for wood decay fungi.</title>
        <authorList>
            <person name="Riley R."/>
            <person name="Salamov A.A."/>
            <person name="Brown D.W."/>
            <person name="Nagy L.G."/>
            <person name="Floudas D."/>
            <person name="Held B.W."/>
            <person name="Levasseur A."/>
            <person name="Lombard V."/>
            <person name="Morin E."/>
            <person name="Otillar R."/>
            <person name="Lindquist E.A."/>
            <person name="Sun H."/>
            <person name="LaButti K.M."/>
            <person name="Schmutz J."/>
            <person name="Jabbour D."/>
            <person name="Luo H."/>
            <person name="Baker S.E."/>
            <person name="Pisabarro A.G."/>
            <person name="Walton J.D."/>
            <person name="Blanchette R.A."/>
            <person name="Henrissat B."/>
            <person name="Martin F."/>
            <person name="Cullen D."/>
            <person name="Hibbett D.S."/>
            <person name="Grigoriev I.V."/>
        </authorList>
    </citation>
    <scope>NUCLEOTIDE SEQUENCE [LARGE SCALE GENOMIC DNA]</scope>
    <source>
        <strain evidence="2">CBS 339.88</strain>
    </source>
</reference>